<organism evidence="1 2">
    <name type="scientific">Racocetra persica</name>
    <dbReference type="NCBI Taxonomy" id="160502"/>
    <lineage>
        <taxon>Eukaryota</taxon>
        <taxon>Fungi</taxon>
        <taxon>Fungi incertae sedis</taxon>
        <taxon>Mucoromycota</taxon>
        <taxon>Glomeromycotina</taxon>
        <taxon>Glomeromycetes</taxon>
        <taxon>Diversisporales</taxon>
        <taxon>Gigasporaceae</taxon>
        <taxon>Racocetra</taxon>
    </lineage>
</organism>
<comment type="caution">
    <text evidence="1">The sequence shown here is derived from an EMBL/GenBank/DDBJ whole genome shotgun (WGS) entry which is preliminary data.</text>
</comment>
<feature type="non-terminal residue" evidence="1">
    <location>
        <position position="89"/>
    </location>
</feature>
<evidence type="ECO:0000313" key="2">
    <source>
        <dbReference type="Proteomes" id="UP000789920"/>
    </source>
</evidence>
<dbReference type="Proteomes" id="UP000789920">
    <property type="component" value="Unassembled WGS sequence"/>
</dbReference>
<reference evidence="1" key="1">
    <citation type="submission" date="2021-06" db="EMBL/GenBank/DDBJ databases">
        <authorList>
            <person name="Kallberg Y."/>
            <person name="Tangrot J."/>
            <person name="Rosling A."/>
        </authorList>
    </citation>
    <scope>NUCLEOTIDE SEQUENCE</scope>
    <source>
        <strain evidence="1">MA461A</strain>
    </source>
</reference>
<evidence type="ECO:0000313" key="1">
    <source>
        <dbReference type="EMBL" id="CAG8498834.1"/>
    </source>
</evidence>
<gene>
    <name evidence="1" type="ORF">RPERSI_LOCUS1724</name>
</gene>
<name>A0ACA9KX91_9GLOM</name>
<protein>
    <submittedName>
        <fullName evidence="1">34601_t:CDS:1</fullName>
    </submittedName>
</protein>
<dbReference type="EMBL" id="CAJVQC010001698">
    <property type="protein sequence ID" value="CAG8498834.1"/>
    <property type="molecule type" value="Genomic_DNA"/>
</dbReference>
<keyword evidence="2" id="KW-1185">Reference proteome</keyword>
<sequence>MEEATSYGTKKGKNTEPVNDSSENREVSDSEDCSEEDEEENENMIAVHRVEISEDELINIKEQLGEVVCAEMNIANLAVREITSIAKRN</sequence>
<accession>A0ACA9KX91</accession>
<proteinExistence type="predicted"/>